<dbReference type="GO" id="GO:0004962">
    <property type="term" value="F:endothelin receptor activity"/>
    <property type="evidence" value="ECO:0007669"/>
    <property type="project" value="InterPro"/>
</dbReference>
<keyword evidence="2" id="KW-1003">Cell membrane</keyword>
<keyword evidence="13" id="KW-1185">Reference proteome</keyword>
<dbReference type="GO" id="GO:0008217">
    <property type="term" value="P:regulation of blood pressure"/>
    <property type="evidence" value="ECO:0007669"/>
    <property type="project" value="InterPro"/>
</dbReference>
<dbReference type="InterPro" id="IPR000276">
    <property type="entry name" value="GPCR_Rhodpsn"/>
</dbReference>
<evidence type="ECO:0000256" key="9">
    <source>
        <dbReference type="RuleBase" id="RU000688"/>
    </source>
</evidence>
<evidence type="ECO:0000256" key="3">
    <source>
        <dbReference type="ARBA" id="ARBA00022692"/>
    </source>
</evidence>
<sequence>QLLAKDWPFGVQVCKLVPFIQKASVGITVLSLCALSIDRYRAVASWSRIQGIGIPMWKAVEVVLIWAVAIVLAVPEAIAFDMVELSYWERHLWVCMLASEQKSGFMMVRMGPPCGRARETLPSSRNRCPIPGVQGQAGWGLEPLMQRERREVAKTVFCLVVIFALCWLPLHLSRILKKTIYDQTDPNRCELLSFLLVMDYFGINMASLNSCINPVALYFVSRKFKNCFQSCLCCWCQRPALSITPTDEKGSIGKWKANGQELGLDRSSSRLSNKYSSS</sequence>
<dbReference type="Gene3D" id="1.20.1070.10">
    <property type="entry name" value="Rhodopsin 7-helix transmembrane proteins"/>
    <property type="match status" value="2"/>
</dbReference>
<evidence type="ECO:0000256" key="1">
    <source>
        <dbReference type="ARBA" id="ARBA00004651"/>
    </source>
</evidence>
<comment type="similarity">
    <text evidence="9">Belongs to the G-protein coupled receptor 1 family.</text>
</comment>
<proteinExistence type="inferred from homology"/>
<dbReference type="PROSITE" id="PS50262">
    <property type="entry name" value="G_PROTEIN_RECEP_F1_2"/>
    <property type="match status" value="1"/>
</dbReference>
<evidence type="ECO:0000256" key="2">
    <source>
        <dbReference type="ARBA" id="ARBA00022475"/>
    </source>
</evidence>
<dbReference type="PRINTS" id="PR00366">
    <property type="entry name" value="ENDOTHELINR"/>
</dbReference>
<dbReference type="GO" id="GO:0005886">
    <property type="term" value="C:plasma membrane"/>
    <property type="evidence" value="ECO:0007669"/>
    <property type="project" value="UniProtKB-SubCell"/>
</dbReference>
<dbReference type="PRINTS" id="PR00237">
    <property type="entry name" value="GPCRRHODOPSN"/>
</dbReference>
<dbReference type="SUPFAM" id="SSF81321">
    <property type="entry name" value="Family A G protein-coupled receptor-like"/>
    <property type="match status" value="1"/>
</dbReference>
<dbReference type="InterPro" id="IPR000499">
    <property type="entry name" value="Endthln_rcpt"/>
</dbReference>
<dbReference type="OrthoDB" id="10037617at2759"/>
<dbReference type="AlphaFoldDB" id="A0A7K5AAH5"/>
<keyword evidence="8 9" id="KW-0807">Transducer</keyword>
<dbReference type="GO" id="GO:0048484">
    <property type="term" value="P:enteric nervous system development"/>
    <property type="evidence" value="ECO:0007669"/>
    <property type="project" value="InterPro"/>
</dbReference>
<keyword evidence="4 10" id="KW-1133">Transmembrane helix</keyword>
<evidence type="ECO:0000256" key="4">
    <source>
        <dbReference type="ARBA" id="ARBA00022989"/>
    </source>
</evidence>
<keyword evidence="3 9" id="KW-0812">Transmembrane</keyword>
<dbReference type="PANTHER" id="PTHR46099:SF4">
    <property type="entry name" value="ENDOTHELIN RECEPTOR TYPE B"/>
    <property type="match status" value="1"/>
</dbReference>
<comment type="subcellular location">
    <subcellularLocation>
        <location evidence="1">Cell membrane</location>
        <topology evidence="1">Multi-pass membrane protein</topology>
    </subcellularLocation>
</comment>
<name>A0A7K5AAH5_9AVES</name>
<gene>
    <name evidence="12" type="primary">Ednrb_1</name>
    <name evidence="12" type="ORF">CENUNI_R11477</name>
</gene>
<dbReference type="InterPro" id="IPR051193">
    <property type="entry name" value="GPCR_endothelin_rcpt"/>
</dbReference>
<evidence type="ECO:0000313" key="13">
    <source>
        <dbReference type="Proteomes" id="UP000517892"/>
    </source>
</evidence>
<evidence type="ECO:0000256" key="5">
    <source>
        <dbReference type="ARBA" id="ARBA00023040"/>
    </source>
</evidence>
<dbReference type="GO" id="GO:0048066">
    <property type="term" value="P:developmental pigmentation"/>
    <property type="evidence" value="ECO:0007669"/>
    <property type="project" value="TreeGrafter"/>
</dbReference>
<feature type="non-terminal residue" evidence="12">
    <location>
        <position position="1"/>
    </location>
</feature>
<reference evidence="12 13" key="1">
    <citation type="submission" date="2019-09" db="EMBL/GenBank/DDBJ databases">
        <title>Bird 10,000 Genomes (B10K) Project - Family phase.</title>
        <authorList>
            <person name="Zhang G."/>
        </authorList>
    </citation>
    <scope>NUCLEOTIDE SEQUENCE [LARGE SCALE GENOMIC DNA]</scope>
    <source>
        <strain evidence="12">B10K-DU-017-25</strain>
        <tissue evidence="12">Mixed tissue sample</tissue>
    </source>
</reference>
<dbReference type="PANTHER" id="PTHR46099">
    <property type="entry name" value="G_PROTEIN_RECEP_F1_2 DOMAIN-CONTAINING PROTEIN"/>
    <property type="match status" value="1"/>
</dbReference>
<keyword evidence="5 9" id="KW-0297">G-protein coupled receptor</keyword>
<evidence type="ECO:0000259" key="11">
    <source>
        <dbReference type="PROSITE" id="PS50262"/>
    </source>
</evidence>
<keyword evidence="6 10" id="KW-0472">Membrane</keyword>
<dbReference type="GO" id="GO:0042310">
    <property type="term" value="P:vasoconstriction"/>
    <property type="evidence" value="ECO:0007669"/>
    <property type="project" value="InterPro"/>
</dbReference>
<comment type="caution">
    <text evidence="12">The sequence shown here is derived from an EMBL/GenBank/DDBJ whole genome shotgun (WGS) entry which is preliminary data.</text>
</comment>
<dbReference type="Proteomes" id="UP000517892">
    <property type="component" value="Unassembled WGS sequence"/>
</dbReference>
<dbReference type="EMBL" id="VYZI01001160">
    <property type="protein sequence ID" value="NWR80726.1"/>
    <property type="molecule type" value="Genomic_DNA"/>
</dbReference>
<keyword evidence="7 9" id="KW-0675">Receptor</keyword>
<evidence type="ECO:0000256" key="8">
    <source>
        <dbReference type="ARBA" id="ARBA00023224"/>
    </source>
</evidence>
<organism evidence="12 13">
    <name type="scientific">Centropus unirufus</name>
    <dbReference type="NCBI Taxonomy" id="1118519"/>
    <lineage>
        <taxon>Eukaryota</taxon>
        <taxon>Metazoa</taxon>
        <taxon>Chordata</taxon>
        <taxon>Craniata</taxon>
        <taxon>Vertebrata</taxon>
        <taxon>Euteleostomi</taxon>
        <taxon>Archelosauria</taxon>
        <taxon>Archosauria</taxon>
        <taxon>Dinosauria</taxon>
        <taxon>Saurischia</taxon>
        <taxon>Theropoda</taxon>
        <taxon>Coelurosauria</taxon>
        <taxon>Aves</taxon>
        <taxon>Neognathae</taxon>
        <taxon>Neoaves</taxon>
        <taxon>Otidimorphae</taxon>
        <taxon>Cuculiformes</taxon>
        <taxon>Centropidae</taxon>
        <taxon>Centropus</taxon>
    </lineage>
</organism>
<evidence type="ECO:0000313" key="12">
    <source>
        <dbReference type="EMBL" id="NWR80726.1"/>
    </source>
</evidence>
<dbReference type="Pfam" id="PF00001">
    <property type="entry name" value="7tm_1"/>
    <property type="match status" value="2"/>
</dbReference>
<feature type="non-terminal residue" evidence="12">
    <location>
        <position position="278"/>
    </location>
</feature>
<accession>A0A7K5AAH5</accession>
<feature type="transmembrane region" description="Helical" evidence="10">
    <location>
        <begin position="63"/>
        <end position="83"/>
    </location>
</feature>
<evidence type="ECO:0000256" key="6">
    <source>
        <dbReference type="ARBA" id="ARBA00023136"/>
    </source>
</evidence>
<feature type="transmembrane region" description="Helical" evidence="10">
    <location>
        <begin position="192"/>
        <end position="220"/>
    </location>
</feature>
<dbReference type="InterPro" id="IPR017452">
    <property type="entry name" value="GPCR_Rhodpsn_7TM"/>
</dbReference>
<protein>
    <submittedName>
        <fullName evidence="12">EDNRB protein</fullName>
    </submittedName>
</protein>
<evidence type="ECO:0000256" key="10">
    <source>
        <dbReference type="SAM" id="Phobius"/>
    </source>
</evidence>
<evidence type="ECO:0000256" key="7">
    <source>
        <dbReference type="ARBA" id="ARBA00023170"/>
    </source>
</evidence>
<feature type="transmembrane region" description="Helical" evidence="10">
    <location>
        <begin position="152"/>
        <end position="172"/>
    </location>
</feature>
<feature type="domain" description="G-protein coupled receptors family 1 profile" evidence="11">
    <location>
        <begin position="1"/>
        <end position="217"/>
    </location>
</feature>
<dbReference type="PROSITE" id="PS00237">
    <property type="entry name" value="G_PROTEIN_RECEP_F1_1"/>
    <property type="match status" value="1"/>
</dbReference>